<dbReference type="RefSeq" id="WP_258733084.1">
    <property type="nucleotide sequence ID" value="NZ_JANTHZ010000005.1"/>
</dbReference>
<feature type="signal peptide" evidence="2">
    <location>
        <begin position="1"/>
        <end position="20"/>
    </location>
</feature>
<name>A0A9X2PFC8_9HYPH</name>
<evidence type="ECO:0000256" key="2">
    <source>
        <dbReference type="SAM" id="SignalP"/>
    </source>
</evidence>
<dbReference type="Proteomes" id="UP001151088">
    <property type="component" value="Unassembled WGS sequence"/>
</dbReference>
<reference evidence="3" key="1">
    <citation type="submission" date="2022-08" db="EMBL/GenBank/DDBJ databases">
        <authorList>
            <person name="Li F."/>
        </authorList>
    </citation>
    <scope>NUCLEOTIDE SEQUENCE</scope>
    <source>
        <strain evidence="3">MQZ15Z-1</strain>
    </source>
</reference>
<organism evidence="3 4">
    <name type="scientific">Ancylobacter mangrovi</name>
    <dbReference type="NCBI Taxonomy" id="2972472"/>
    <lineage>
        <taxon>Bacteria</taxon>
        <taxon>Pseudomonadati</taxon>
        <taxon>Pseudomonadota</taxon>
        <taxon>Alphaproteobacteria</taxon>
        <taxon>Hyphomicrobiales</taxon>
        <taxon>Xanthobacteraceae</taxon>
        <taxon>Ancylobacter</taxon>
    </lineage>
</organism>
<accession>A0A9X2PFC8</accession>
<evidence type="ECO:0000313" key="4">
    <source>
        <dbReference type="Proteomes" id="UP001151088"/>
    </source>
</evidence>
<comment type="caution">
    <text evidence="3">The sequence shown here is derived from an EMBL/GenBank/DDBJ whole genome shotgun (WGS) entry which is preliminary data.</text>
</comment>
<gene>
    <name evidence="3" type="ORF">NVS89_12480</name>
</gene>
<protein>
    <submittedName>
        <fullName evidence="3">Uncharacterized protein</fullName>
    </submittedName>
</protein>
<sequence length="118" mass="12442">MMRLKELALTLAMLTPPALAQAQTPGLRGTSAGTTLNPILSNPGAATPRPSIPQASGSAIPTRPDAVKPNSQNLMQGPSYWTPGQRRLNVPNADANPTTRRETQPWPPPPAIPPGPNR</sequence>
<feature type="compositionally biased region" description="Pro residues" evidence="1">
    <location>
        <begin position="105"/>
        <end position="118"/>
    </location>
</feature>
<dbReference type="EMBL" id="JANTHZ010000005">
    <property type="protein sequence ID" value="MCS0495916.1"/>
    <property type="molecule type" value="Genomic_DNA"/>
</dbReference>
<proteinExistence type="predicted"/>
<feature type="chain" id="PRO_5040778763" evidence="2">
    <location>
        <begin position="21"/>
        <end position="118"/>
    </location>
</feature>
<feature type="compositionally biased region" description="Polar residues" evidence="1">
    <location>
        <begin position="31"/>
        <end position="40"/>
    </location>
</feature>
<feature type="region of interest" description="Disordered" evidence="1">
    <location>
        <begin position="20"/>
        <end position="118"/>
    </location>
</feature>
<evidence type="ECO:0000313" key="3">
    <source>
        <dbReference type="EMBL" id="MCS0495916.1"/>
    </source>
</evidence>
<keyword evidence="4" id="KW-1185">Reference proteome</keyword>
<dbReference type="AlphaFoldDB" id="A0A9X2PFC8"/>
<keyword evidence="2" id="KW-0732">Signal</keyword>
<evidence type="ECO:0000256" key="1">
    <source>
        <dbReference type="SAM" id="MobiDB-lite"/>
    </source>
</evidence>